<comment type="caution">
    <text evidence="2">The sequence shown here is derived from an EMBL/GenBank/DDBJ whole genome shotgun (WGS) entry which is preliminary data.</text>
</comment>
<organism evidence="2 3">
    <name type="scientific">Ambispora gerdemannii</name>
    <dbReference type="NCBI Taxonomy" id="144530"/>
    <lineage>
        <taxon>Eukaryota</taxon>
        <taxon>Fungi</taxon>
        <taxon>Fungi incertae sedis</taxon>
        <taxon>Mucoromycota</taxon>
        <taxon>Glomeromycotina</taxon>
        <taxon>Glomeromycetes</taxon>
        <taxon>Archaeosporales</taxon>
        <taxon>Ambisporaceae</taxon>
        <taxon>Ambispora</taxon>
    </lineage>
</organism>
<keyword evidence="3" id="KW-1185">Reference proteome</keyword>
<accession>A0A9N9FU32</accession>
<name>A0A9N9FU32_9GLOM</name>
<feature type="region of interest" description="Disordered" evidence="1">
    <location>
        <begin position="1"/>
        <end position="51"/>
    </location>
</feature>
<sequence>MPLTRRHQQQLSKVKATEDIPPSSSSDSIDNNNNCHKDKNRRGRSSPSIDTRASMVDVANFINVLKNLHPVYNITPIIEKALNELRAHEEEIRIVHRHNQPQVTSMPINFKEYNDNDDDNNTIANSNTTAADVINMLQDTNLRLQ</sequence>
<protein>
    <submittedName>
        <fullName evidence="2">13691_t:CDS:1</fullName>
    </submittedName>
</protein>
<evidence type="ECO:0000313" key="2">
    <source>
        <dbReference type="EMBL" id="CAG8562331.1"/>
    </source>
</evidence>
<proteinExistence type="predicted"/>
<reference evidence="2" key="1">
    <citation type="submission" date="2021-06" db="EMBL/GenBank/DDBJ databases">
        <authorList>
            <person name="Kallberg Y."/>
            <person name="Tangrot J."/>
            <person name="Rosling A."/>
        </authorList>
    </citation>
    <scope>NUCLEOTIDE SEQUENCE</scope>
    <source>
        <strain evidence="2">MT106</strain>
    </source>
</reference>
<gene>
    <name evidence="2" type="ORF">AGERDE_LOCUS7213</name>
</gene>
<dbReference type="Proteomes" id="UP000789831">
    <property type="component" value="Unassembled WGS sequence"/>
</dbReference>
<dbReference type="OrthoDB" id="2321371at2759"/>
<feature type="compositionally biased region" description="Low complexity" evidence="1">
    <location>
        <begin position="19"/>
        <end position="34"/>
    </location>
</feature>
<evidence type="ECO:0000313" key="3">
    <source>
        <dbReference type="Proteomes" id="UP000789831"/>
    </source>
</evidence>
<dbReference type="AlphaFoldDB" id="A0A9N9FU32"/>
<dbReference type="EMBL" id="CAJVPL010001273">
    <property type="protein sequence ID" value="CAG8562331.1"/>
    <property type="molecule type" value="Genomic_DNA"/>
</dbReference>
<evidence type="ECO:0000256" key="1">
    <source>
        <dbReference type="SAM" id="MobiDB-lite"/>
    </source>
</evidence>